<reference evidence="1 2" key="1">
    <citation type="submission" date="2015-11" db="EMBL/GenBank/DDBJ databases">
        <title>Expanding the genomic diversity of Burkholderia species for the development of highly accurate diagnostics.</title>
        <authorList>
            <person name="Sahl J."/>
            <person name="Keim P."/>
            <person name="Wagner D."/>
        </authorList>
    </citation>
    <scope>NUCLEOTIDE SEQUENCE [LARGE SCALE GENOMIC DNA]</scope>
    <source>
        <strain evidence="1 2">MSMB1137WGS</strain>
    </source>
</reference>
<gene>
    <name evidence="1" type="ORF">WK53_13730</name>
</gene>
<comment type="caution">
    <text evidence="1">The sequence shown here is derived from an EMBL/GenBank/DDBJ whole genome shotgun (WGS) entry which is preliminary data.</text>
</comment>
<name>A0AAW3N8I5_9BURK</name>
<protein>
    <submittedName>
        <fullName evidence="1">Uncharacterized protein</fullName>
    </submittedName>
</protein>
<dbReference type="Proteomes" id="UP000056732">
    <property type="component" value="Unassembled WGS sequence"/>
</dbReference>
<evidence type="ECO:0000313" key="2">
    <source>
        <dbReference type="Proteomes" id="UP000056732"/>
    </source>
</evidence>
<accession>A0AAW3N8I5</accession>
<proteinExistence type="predicted"/>
<organism evidence="1 2">
    <name type="scientific">Burkholderia ubonensis</name>
    <dbReference type="NCBI Taxonomy" id="101571"/>
    <lineage>
        <taxon>Bacteria</taxon>
        <taxon>Pseudomonadati</taxon>
        <taxon>Pseudomonadota</taxon>
        <taxon>Betaproteobacteria</taxon>
        <taxon>Burkholderiales</taxon>
        <taxon>Burkholderiaceae</taxon>
        <taxon>Burkholderia</taxon>
        <taxon>Burkholderia cepacia complex</taxon>
    </lineage>
</organism>
<dbReference type="AlphaFoldDB" id="A0AAW3N8I5"/>
<dbReference type="EMBL" id="LPDO01000117">
    <property type="protein sequence ID" value="KVT47060.1"/>
    <property type="molecule type" value="Genomic_DNA"/>
</dbReference>
<sequence>MNAMKGDIVLEREQTKRTILKNVTLANLHMASTRSKAVQTFTQPVTSQAIQHDIDTMAVGHGTDRFTKLCRVMRIEDLVQPQYIAQIGALFLGASGSDDIRAERTRDLYGGLSNAACSGMDQHRFTSLKLSDMVQSVPGGRIGSEKARAVNIVYVVRLENCVPRLHDCHRAE</sequence>
<evidence type="ECO:0000313" key="1">
    <source>
        <dbReference type="EMBL" id="KVT47060.1"/>
    </source>
</evidence>